<proteinExistence type="predicted"/>
<dbReference type="InterPro" id="IPR011992">
    <property type="entry name" value="EF-hand-dom_pair"/>
</dbReference>
<feature type="compositionally biased region" description="Low complexity" evidence="3">
    <location>
        <begin position="626"/>
        <end position="647"/>
    </location>
</feature>
<evidence type="ECO:0000313" key="6">
    <source>
        <dbReference type="EnsemblMetazoa" id="XP_030851485"/>
    </source>
</evidence>
<dbReference type="PROSITE" id="PS00018">
    <property type="entry name" value="EF_HAND_1"/>
    <property type="match status" value="1"/>
</dbReference>
<dbReference type="PANTHER" id="PTHR11216:SF176">
    <property type="entry name" value="EPIDERMAL GROWTH FACTOR RECEPTOR PATHWAY SUBSTRATE CLONE 15, ISOFORM A"/>
    <property type="match status" value="1"/>
</dbReference>
<keyword evidence="1" id="KW-0106">Calcium</keyword>
<evidence type="ECO:0000259" key="5">
    <source>
        <dbReference type="PROSITE" id="PS50222"/>
    </source>
</evidence>
<dbReference type="GO" id="GO:0005509">
    <property type="term" value="F:calcium ion binding"/>
    <property type="evidence" value="ECO:0007669"/>
    <property type="project" value="InterPro"/>
</dbReference>
<dbReference type="InterPro" id="IPR003903">
    <property type="entry name" value="UIM_dom"/>
</dbReference>
<dbReference type="GO" id="GO:0030674">
    <property type="term" value="F:protein-macromolecule adaptor activity"/>
    <property type="evidence" value="ECO:0000318"/>
    <property type="project" value="GO_Central"/>
</dbReference>
<dbReference type="Gene3D" id="1.10.238.10">
    <property type="entry name" value="EF-hand"/>
    <property type="match status" value="3"/>
</dbReference>
<dbReference type="InterPro" id="IPR000261">
    <property type="entry name" value="EH_dom"/>
</dbReference>
<reference evidence="6" key="2">
    <citation type="submission" date="2021-01" db="UniProtKB">
        <authorList>
            <consortium name="EnsemblMetazoa"/>
        </authorList>
    </citation>
    <scope>IDENTIFICATION</scope>
</reference>
<feature type="compositionally biased region" description="Basic and acidic residues" evidence="3">
    <location>
        <begin position="686"/>
        <end position="703"/>
    </location>
</feature>
<feature type="domain" description="EF-hand" evidence="5">
    <location>
        <begin position="13"/>
        <end position="48"/>
    </location>
</feature>
<evidence type="ECO:0000259" key="4">
    <source>
        <dbReference type="PROSITE" id="PS50031"/>
    </source>
</evidence>
<dbReference type="KEGG" id="spu:576532"/>
<feature type="compositionally biased region" description="Low complexity" evidence="3">
    <location>
        <begin position="935"/>
        <end position="955"/>
    </location>
</feature>
<dbReference type="SMART" id="SM00726">
    <property type="entry name" value="UIM"/>
    <property type="match status" value="2"/>
</dbReference>
<organism evidence="6 7">
    <name type="scientific">Strongylocentrotus purpuratus</name>
    <name type="common">Purple sea urchin</name>
    <dbReference type="NCBI Taxonomy" id="7668"/>
    <lineage>
        <taxon>Eukaryota</taxon>
        <taxon>Metazoa</taxon>
        <taxon>Echinodermata</taxon>
        <taxon>Eleutherozoa</taxon>
        <taxon>Echinozoa</taxon>
        <taxon>Echinoidea</taxon>
        <taxon>Euechinoidea</taxon>
        <taxon>Echinacea</taxon>
        <taxon>Camarodonta</taxon>
        <taxon>Echinidea</taxon>
        <taxon>Strongylocentrotidae</taxon>
        <taxon>Strongylocentrotus</taxon>
    </lineage>
</organism>
<protein>
    <recommendedName>
        <fullName evidence="8">Epidermal growth factor receptor substrate 15-like 1</fullName>
    </recommendedName>
</protein>
<dbReference type="GO" id="GO:0016197">
    <property type="term" value="P:endosomal transport"/>
    <property type="evidence" value="ECO:0000318"/>
    <property type="project" value="GO_Central"/>
</dbReference>
<dbReference type="RefSeq" id="XP_030851485.1">
    <property type="nucleotide sequence ID" value="XM_030995625.1"/>
</dbReference>
<feature type="compositionally biased region" description="Polar residues" evidence="3">
    <location>
        <begin position="977"/>
        <end position="1000"/>
    </location>
</feature>
<dbReference type="InterPro" id="IPR002048">
    <property type="entry name" value="EF_hand_dom"/>
</dbReference>
<keyword evidence="2" id="KW-0175">Coiled coil</keyword>
<dbReference type="Pfam" id="PF12763">
    <property type="entry name" value="EH"/>
    <property type="match status" value="3"/>
</dbReference>
<name>A0A7M7PGF0_STRPU</name>
<dbReference type="SUPFAM" id="SSF47473">
    <property type="entry name" value="EF-hand"/>
    <property type="match status" value="3"/>
</dbReference>
<feature type="domain" description="EF-hand" evidence="5">
    <location>
        <begin position="160"/>
        <end position="195"/>
    </location>
</feature>
<dbReference type="GO" id="GO:0005886">
    <property type="term" value="C:plasma membrane"/>
    <property type="evidence" value="ECO:0000318"/>
    <property type="project" value="GO_Central"/>
</dbReference>
<reference evidence="7" key="1">
    <citation type="submission" date="2015-02" db="EMBL/GenBank/DDBJ databases">
        <title>Genome sequencing for Strongylocentrotus purpuratus.</title>
        <authorList>
            <person name="Murali S."/>
            <person name="Liu Y."/>
            <person name="Vee V."/>
            <person name="English A."/>
            <person name="Wang M."/>
            <person name="Skinner E."/>
            <person name="Han Y."/>
            <person name="Muzny D.M."/>
            <person name="Worley K.C."/>
            <person name="Gibbs R.A."/>
        </authorList>
    </citation>
    <scope>NUCLEOTIDE SEQUENCE</scope>
</reference>
<dbReference type="OMA" id="AMYLVRQ"/>
<dbReference type="GeneID" id="576532"/>
<dbReference type="Proteomes" id="UP000007110">
    <property type="component" value="Unassembled WGS sequence"/>
</dbReference>
<feature type="domain" description="EH" evidence="4">
    <location>
        <begin position="14"/>
        <end position="110"/>
    </location>
</feature>
<accession>A0A7M7PGF0</accession>
<feature type="region of interest" description="Disordered" evidence="3">
    <location>
        <begin position="231"/>
        <end position="262"/>
    </location>
</feature>
<feature type="compositionally biased region" description="Low complexity" evidence="3">
    <location>
        <begin position="776"/>
        <end position="788"/>
    </location>
</feature>
<evidence type="ECO:0000256" key="3">
    <source>
        <dbReference type="SAM" id="MobiDB-lite"/>
    </source>
</evidence>
<evidence type="ECO:0000256" key="2">
    <source>
        <dbReference type="SAM" id="Coils"/>
    </source>
</evidence>
<dbReference type="PROSITE" id="PS50031">
    <property type="entry name" value="EH"/>
    <property type="match status" value="3"/>
</dbReference>
<dbReference type="InParanoid" id="A0A7M7PGF0"/>
<feature type="compositionally biased region" description="Polar residues" evidence="3">
    <location>
        <begin position="843"/>
        <end position="857"/>
    </location>
</feature>
<feature type="compositionally biased region" description="Gly residues" evidence="3">
    <location>
        <begin position="1011"/>
        <end position="1034"/>
    </location>
</feature>
<dbReference type="GO" id="GO:0006897">
    <property type="term" value="P:endocytosis"/>
    <property type="evidence" value="ECO:0000318"/>
    <property type="project" value="GO_Central"/>
</dbReference>
<dbReference type="OrthoDB" id="524326at2759"/>
<dbReference type="CDD" id="cd00052">
    <property type="entry name" value="EH"/>
    <property type="match status" value="3"/>
</dbReference>
<evidence type="ECO:0000256" key="1">
    <source>
        <dbReference type="ARBA" id="ARBA00022837"/>
    </source>
</evidence>
<dbReference type="Gene3D" id="1.10.287.1490">
    <property type="match status" value="1"/>
</dbReference>
<dbReference type="PANTHER" id="PTHR11216">
    <property type="entry name" value="EH DOMAIN"/>
    <property type="match status" value="1"/>
</dbReference>
<feature type="coiled-coil region" evidence="2">
    <location>
        <begin position="418"/>
        <end position="579"/>
    </location>
</feature>
<keyword evidence="7" id="KW-1185">Reference proteome</keyword>
<dbReference type="GO" id="GO:0005737">
    <property type="term" value="C:cytoplasm"/>
    <property type="evidence" value="ECO:0000318"/>
    <property type="project" value="GO_Central"/>
</dbReference>
<dbReference type="PROSITE" id="PS50222">
    <property type="entry name" value="EF_HAND_2"/>
    <property type="match status" value="2"/>
</dbReference>
<evidence type="ECO:0000313" key="7">
    <source>
        <dbReference type="Proteomes" id="UP000007110"/>
    </source>
</evidence>
<feature type="compositionally biased region" description="Polar residues" evidence="3">
    <location>
        <begin position="877"/>
        <end position="887"/>
    </location>
</feature>
<dbReference type="SMART" id="SM00054">
    <property type="entry name" value="EFh"/>
    <property type="match status" value="3"/>
</dbReference>
<dbReference type="GO" id="GO:0030132">
    <property type="term" value="C:clathrin coat of coated pit"/>
    <property type="evidence" value="ECO:0000318"/>
    <property type="project" value="GO_Central"/>
</dbReference>
<feature type="compositionally biased region" description="Low complexity" evidence="3">
    <location>
        <begin position="905"/>
        <end position="918"/>
    </location>
</feature>
<sequence length="1107" mass="116609">MATFPSISQVAGSNITAYESLFRQVDKSGTGKIGAVDAAAFLKKSGLRETILHKIWELSDPQGRGYLDKQAFTVALKLIALAQSGKEVALTGLTFPAPLPSLAGTPPVHGRSGSPAMGDIPWAVSAEDKAKYDGIFDGLSPMDNKLSGDKVKGVFMNSKLPVDVLSRIWDLSDIDKDGLLDRVEFSVAMYLVYRALEKDPVPAALPNKLIPPSKRKKPALPGSVSVLPGLPSAGALRRVTPPPTSPALRSGSPSVMAFPQQPSTVGAGSTAPWVVTTEDSTNCYILFKQLDTEMKGYLNGDQVKPSLLETGLPHQTLAHIWNLCDIKRTGQLNPDQFALSMYLVNQAKAGVMPPHQLTLEMIPPTFRPKPGGTEPGLAELGSIPGGAPGDFSAIKELDAISKEIDILGKEKGQLQTDIQKKEELIKMKNMEVQGLQTELDKSSAQVKQLENQKSEAQRRLDDLDQQKTKLEGLLTEVQSQCQEVQKSVDSLRGQISSQQSNVKKKKLKGEEAKKAIVKAQEEELKTAQTELITLRKEEQQLEQQVETGKSQLTTVEQSLNQTNQEITELHTKLSSLRDTKTKLNGTMSQISQAMDTANSTGTMPQIDEFGSFNDSKFGLSHDDIFSSRATAGSSSPVSSLSGFSIGSEVNSKTGDTADDKDDPFKSKDPFAGMGDVTSSDPFQAEDPFKDSDPFKSEGGDPFKSEAFQANPFGGDPFKSDPFGTGATTTNSEDPFSGGSANNSNDPFSSSSPGSTDPFGGSTAAKDPFVGGDLFASKSGDPFGSSSSDNKNDPFAPKGSTTDSDPFAAKSSMTGDDPFASKSPATSGDPFASKATKSDDPFAGSTNASDPFAGSTNADDPFKGSDPFASESIGGLTNGSAETKTSDPFGSIDPFGGSAFKEDSFSKSSSTDTFSSDPFSRQEDTPALPPKKSRGPSTSTTAKPASSSPSTTSTASDPFQAFTTNSTPHSDPFAKADSSASTNDPFASTGSAGGKVNSSNDPFAPSGAGKDPFGGSGGGSDPFSGGGDPFGGSAGGKADSGSDPFANFADFGSAKFEGKALSEDDQLVWAVKEAQKEEERQKQLAIQEENDLKRALQLSQDEVGSSEA</sequence>
<feature type="compositionally biased region" description="Low complexity" evidence="3">
    <location>
        <begin position="741"/>
        <end position="762"/>
    </location>
</feature>
<dbReference type="AlphaFoldDB" id="A0A7M7PGF0"/>
<dbReference type="SMART" id="SM00027">
    <property type="entry name" value="EH"/>
    <property type="match status" value="3"/>
</dbReference>
<feature type="domain" description="EH" evidence="4">
    <location>
        <begin position="128"/>
        <end position="216"/>
    </location>
</feature>
<dbReference type="InterPro" id="IPR018247">
    <property type="entry name" value="EF_Hand_1_Ca_BS"/>
</dbReference>
<dbReference type="EnsemblMetazoa" id="XM_030995625">
    <property type="protein sequence ID" value="XP_030851485"/>
    <property type="gene ID" value="LOC576532"/>
</dbReference>
<feature type="domain" description="EH" evidence="4">
    <location>
        <begin position="279"/>
        <end position="368"/>
    </location>
</feature>
<feature type="region of interest" description="Disordered" evidence="3">
    <location>
        <begin position="626"/>
        <end position="1048"/>
    </location>
</feature>
<evidence type="ECO:0008006" key="8">
    <source>
        <dbReference type="Google" id="ProtNLM"/>
    </source>
</evidence>